<keyword evidence="2" id="KW-0560">Oxidoreductase</keyword>
<gene>
    <name evidence="2" type="ORF">B5E41_08230</name>
</gene>
<dbReference type="InterPro" id="IPR004675">
    <property type="entry name" value="AhpD_core"/>
</dbReference>
<feature type="domain" description="Carboxymuconolactone decarboxylase-like" evidence="1">
    <location>
        <begin position="55"/>
        <end position="126"/>
    </location>
</feature>
<dbReference type="SUPFAM" id="SSF69118">
    <property type="entry name" value="AhpD-like"/>
    <property type="match status" value="1"/>
</dbReference>
<dbReference type="Proteomes" id="UP000197269">
    <property type="component" value="Unassembled WGS sequence"/>
</dbReference>
<proteinExistence type="predicted"/>
<keyword evidence="2" id="KW-0575">Peroxidase</keyword>
<protein>
    <submittedName>
        <fullName evidence="2">Alkylhydroperoxidase</fullName>
    </submittedName>
</protein>
<dbReference type="Gene3D" id="1.20.1290.10">
    <property type="entry name" value="AhpD-like"/>
    <property type="match status" value="1"/>
</dbReference>
<comment type="caution">
    <text evidence="2">The sequence shown here is derived from an EMBL/GenBank/DDBJ whole genome shotgun (WGS) entry which is preliminary data.</text>
</comment>
<dbReference type="Pfam" id="PF02627">
    <property type="entry name" value="CMD"/>
    <property type="match status" value="1"/>
</dbReference>
<organism evidence="2 3">
    <name type="scientific">Rhizobium esperanzae</name>
    <dbReference type="NCBI Taxonomy" id="1967781"/>
    <lineage>
        <taxon>Bacteria</taxon>
        <taxon>Pseudomonadati</taxon>
        <taxon>Pseudomonadota</taxon>
        <taxon>Alphaproteobacteria</taxon>
        <taxon>Hyphomicrobiales</taxon>
        <taxon>Rhizobiaceae</taxon>
        <taxon>Rhizobium/Agrobacterium group</taxon>
        <taxon>Rhizobium</taxon>
    </lineage>
</organism>
<dbReference type="InterPro" id="IPR029032">
    <property type="entry name" value="AhpD-like"/>
</dbReference>
<sequence length="191" mass="20781">MSEVVHTFTTQVPRWQPYVIPVDLETATAEQRAAMQVTPSNKGISPYVLTLAHDPESLAVRSPLFNLIMYGKDGLSPGERELGATAASVVNRCVYCAAVHASRFISHTKRTDVIDAIFADGLDAELDERLQTIFDFSVHLSTTPPEATQADAQALTDVGLSELEALDLVLSSAIFGWANRLMHTLGEPVKD</sequence>
<dbReference type="GO" id="GO:0051920">
    <property type="term" value="F:peroxiredoxin activity"/>
    <property type="evidence" value="ECO:0007669"/>
    <property type="project" value="InterPro"/>
</dbReference>
<evidence type="ECO:0000259" key="1">
    <source>
        <dbReference type="Pfam" id="PF02627"/>
    </source>
</evidence>
<name>A0A246DZK0_9HYPH</name>
<dbReference type="AlphaFoldDB" id="A0A246DZK0"/>
<dbReference type="NCBIfam" id="TIGR00778">
    <property type="entry name" value="ahpD_dom"/>
    <property type="match status" value="1"/>
</dbReference>
<evidence type="ECO:0000313" key="3">
    <source>
        <dbReference type="Proteomes" id="UP000197269"/>
    </source>
</evidence>
<reference evidence="2 3" key="1">
    <citation type="submission" date="2017-03" db="EMBL/GenBank/DDBJ databases">
        <title>Genome of strain Rhizobium sp. CNPSo 668.</title>
        <authorList>
            <person name="Ribeiro R."/>
        </authorList>
    </citation>
    <scope>NUCLEOTIDE SEQUENCE [LARGE SCALE GENOMIC DNA]</scope>
    <source>
        <strain evidence="2 3">CNPSo 668</strain>
    </source>
</reference>
<dbReference type="NCBIfam" id="TIGR01926">
    <property type="entry name" value="peroxid_rel"/>
    <property type="match status" value="1"/>
</dbReference>
<dbReference type="InterPro" id="IPR003779">
    <property type="entry name" value="CMD-like"/>
</dbReference>
<dbReference type="PANTHER" id="PTHR35446:SF2">
    <property type="entry name" value="CARBOXYMUCONOLACTONE DECARBOXYLASE-LIKE DOMAIN-CONTAINING PROTEIN"/>
    <property type="match status" value="1"/>
</dbReference>
<accession>A0A246DZK0</accession>
<dbReference type="InterPro" id="IPR010195">
    <property type="entry name" value="Uncharacterised_peroxidase-rel"/>
</dbReference>
<dbReference type="EMBL" id="MXPU01000004">
    <property type="protein sequence ID" value="OWO95800.1"/>
    <property type="molecule type" value="Genomic_DNA"/>
</dbReference>
<dbReference type="RefSeq" id="WP_088392585.1">
    <property type="nucleotide sequence ID" value="NZ_MXPU01000004.1"/>
</dbReference>
<dbReference type="PANTHER" id="PTHR35446">
    <property type="entry name" value="SI:CH211-175M2.5"/>
    <property type="match status" value="1"/>
</dbReference>
<evidence type="ECO:0000313" key="2">
    <source>
        <dbReference type="EMBL" id="OWO95800.1"/>
    </source>
</evidence>